<dbReference type="Proteomes" id="UP000292082">
    <property type="component" value="Unassembled WGS sequence"/>
</dbReference>
<gene>
    <name evidence="2" type="ORF">BD310DRAFT_925095</name>
</gene>
<dbReference type="SUPFAM" id="SSF47240">
    <property type="entry name" value="Ferritin-like"/>
    <property type="match status" value="1"/>
</dbReference>
<name>A0A4V2K8C3_9APHY</name>
<reference evidence="2 3" key="1">
    <citation type="submission" date="2019-01" db="EMBL/GenBank/DDBJ databases">
        <title>Draft genome sequences of three monokaryotic isolates of the white-rot basidiomycete fungus Dichomitus squalens.</title>
        <authorList>
            <consortium name="DOE Joint Genome Institute"/>
            <person name="Lopez S.C."/>
            <person name="Andreopoulos B."/>
            <person name="Pangilinan J."/>
            <person name="Lipzen A."/>
            <person name="Riley R."/>
            <person name="Ahrendt S."/>
            <person name="Ng V."/>
            <person name="Barry K."/>
            <person name="Daum C."/>
            <person name="Grigoriev I.V."/>
            <person name="Hilden K.S."/>
            <person name="Makela M.R."/>
            <person name="de Vries R.P."/>
        </authorList>
    </citation>
    <scope>NUCLEOTIDE SEQUENCE [LARGE SCALE GENOMIC DNA]</scope>
    <source>
        <strain evidence="2 3">CBS 464.89</strain>
    </source>
</reference>
<dbReference type="EMBL" id="ML145114">
    <property type="protein sequence ID" value="TBU59428.1"/>
    <property type="molecule type" value="Genomic_DNA"/>
</dbReference>
<keyword evidence="1" id="KW-0732">Signal</keyword>
<dbReference type="InterPro" id="IPR009078">
    <property type="entry name" value="Ferritin-like_SF"/>
</dbReference>
<evidence type="ECO:0000313" key="2">
    <source>
        <dbReference type="EMBL" id="TBU59428.1"/>
    </source>
</evidence>
<evidence type="ECO:0000256" key="1">
    <source>
        <dbReference type="SAM" id="SignalP"/>
    </source>
</evidence>
<dbReference type="PANTHER" id="PTHR38705">
    <property type="entry name" value="PROTEIN RDS1"/>
    <property type="match status" value="1"/>
</dbReference>
<dbReference type="Pfam" id="PF13668">
    <property type="entry name" value="Ferritin_2"/>
    <property type="match status" value="1"/>
</dbReference>
<dbReference type="AlphaFoldDB" id="A0A4V2K8C3"/>
<dbReference type="PANTHER" id="PTHR38705:SF1">
    <property type="entry name" value="PROTEIN RDS1"/>
    <property type="match status" value="1"/>
</dbReference>
<protein>
    <submittedName>
        <fullName evidence="2">Ferritin-like domain-containing protein</fullName>
    </submittedName>
</protein>
<feature type="signal peptide" evidence="1">
    <location>
        <begin position="1"/>
        <end position="19"/>
    </location>
</feature>
<sequence>MLKASILFAFTALAAAVSAAPTAPAVSAAPTAPAVSDVDVLQLALTLEHLESTFYNTALDKFTAQDFENAGYPAWVRGRFAQIAGHEATHVQFLTQAIGANAAPACEYDFGTSMDDPTSFAKMSRIFENVGSSAYLGAASLIQNKDYLTAAASILGAEISHTGWVSSSVLKVQPWSGSFSVPLAPSAAFSLAQPFIKSCPQGSPQLPVKQLPQLTLSNAQPQLGSTVSLSFPTANFSNGTLYAAWVDGLTVEYTAINAKGSTQVPNGLQGVVYVVVVSSKETPSDDNLVSGAALIAYDFGSSANNTVSGSPVQ</sequence>
<dbReference type="InterPro" id="IPR039254">
    <property type="entry name" value="Rds1"/>
</dbReference>
<accession>A0A4V2K8C3</accession>
<evidence type="ECO:0000313" key="3">
    <source>
        <dbReference type="Proteomes" id="UP000292082"/>
    </source>
</evidence>
<organism evidence="2 3">
    <name type="scientific">Dichomitus squalens</name>
    <dbReference type="NCBI Taxonomy" id="114155"/>
    <lineage>
        <taxon>Eukaryota</taxon>
        <taxon>Fungi</taxon>
        <taxon>Dikarya</taxon>
        <taxon>Basidiomycota</taxon>
        <taxon>Agaricomycotina</taxon>
        <taxon>Agaricomycetes</taxon>
        <taxon>Polyporales</taxon>
        <taxon>Polyporaceae</taxon>
        <taxon>Dichomitus</taxon>
    </lineage>
</organism>
<dbReference type="CDD" id="cd00657">
    <property type="entry name" value="Ferritin_like"/>
    <property type="match status" value="1"/>
</dbReference>
<feature type="chain" id="PRO_5020474029" evidence="1">
    <location>
        <begin position="20"/>
        <end position="313"/>
    </location>
</feature>
<keyword evidence="3" id="KW-1185">Reference proteome</keyword>
<proteinExistence type="predicted"/>